<reference evidence="2" key="1">
    <citation type="submission" date="2016-11" db="UniProtKB">
        <authorList>
            <consortium name="WormBaseParasite"/>
        </authorList>
    </citation>
    <scope>IDENTIFICATION</scope>
</reference>
<evidence type="ECO:0000313" key="2">
    <source>
        <dbReference type="WBParaSite" id="L893_g32190.t1"/>
    </source>
</evidence>
<protein>
    <submittedName>
        <fullName evidence="2">Secreted protein</fullName>
    </submittedName>
</protein>
<evidence type="ECO:0000313" key="1">
    <source>
        <dbReference type="Proteomes" id="UP000095287"/>
    </source>
</evidence>
<sequence length="114" mass="12617">MLATPFLVIQNATTATWSVGSLVAFLSGALSSTLRGPITSYNTSTAQKRKQTSTISTTLAVPKDMISHNIQQDVYVRNIRGYQPICTRTVYLQKLDIRTAEKNNRNGATFILHE</sequence>
<keyword evidence="1" id="KW-1185">Reference proteome</keyword>
<proteinExistence type="predicted"/>
<name>A0A1I8A2C8_9BILA</name>
<dbReference type="Proteomes" id="UP000095287">
    <property type="component" value="Unplaced"/>
</dbReference>
<accession>A0A1I8A2C8</accession>
<dbReference type="WBParaSite" id="L893_g32190.t1">
    <property type="protein sequence ID" value="L893_g32190.t1"/>
    <property type="gene ID" value="L893_g32190"/>
</dbReference>
<dbReference type="AlphaFoldDB" id="A0A1I8A2C8"/>
<organism evidence="1 2">
    <name type="scientific">Steinernema glaseri</name>
    <dbReference type="NCBI Taxonomy" id="37863"/>
    <lineage>
        <taxon>Eukaryota</taxon>
        <taxon>Metazoa</taxon>
        <taxon>Ecdysozoa</taxon>
        <taxon>Nematoda</taxon>
        <taxon>Chromadorea</taxon>
        <taxon>Rhabditida</taxon>
        <taxon>Tylenchina</taxon>
        <taxon>Panagrolaimomorpha</taxon>
        <taxon>Strongyloidoidea</taxon>
        <taxon>Steinernematidae</taxon>
        <taxon>Steinernema</taxon>
    </lineage>
</organism>